<evidence type="ECO:0000313" key="2">
    <source>
        <dbReference type="Proteomes" id="UP001165341"/>
    </source>
</evidence>
<organism evidence="1 2">
    <name type="scientific">Cryobacterium zhongshanensis</name>
    <dbReference type="NCBI Taxonomy" id="2928153"/>
    <lineage>
        <taxon>Bacteria</taxon>
        <taxon>Bacillati</taxon>
        <taxon>Actinomycetota</taxon>
        <taxon>Actinomycetes</taxon>
        <taxon>Micrococcales</taxon>
        <taxon>Microbacteriaceae</taxon>
        <taxon>Cryobacterium</taxon>
    </lineage>
</organism>
<dbReference type="RefSeq" id="WP_243011969.1">
    <property type="nucleotide sequence ID" value="NZ_JALGAR010000002.1"/>
</dbReference>
<keyword evidence="2" id="KW-1185">Reference proteome</keyword>
<dbReference type="EMBL" id="JALGAR010000002">
    <property type="protein sequence ID" value="MCI4658210.1"/>
    <property type="molecule type" value="Genomic_DNA"/>
</dbReference>
<dbReference type="AlphaFoldDB" id="A0AA41QUX6"/>
<comment type="caution">
    <text evidence="1">The sequence shown here is derived from an EMBL/GenBank/DDBJ whole genome shotgun (WGS) entry which is preliminary data.</text>
</comment>
<protein>
    <submittedName>
        <fullName evidence="1">Uncharacterized protein</fullName>
    </submittedName>
</protein>
<accession>A0AA41QUX6</accession>
<name>A0AA41QUX6_9MICO</name>
<evidence type="ECO:0000313" key="1">
    <source>
        <dbReference type="EMBL" id="MCI4658210.1"/>
    </source>
</evidence>
<gene>
    <name evidence="1" type="ORF">MQH31_10370</name>
</gene>
<proteinExistence type="predicted"/>
<reference evidence="1" key="1">
    <citation type="submission" date="2022-03" db="EMBL/GenBank/DDBJ databases">
        <title>Cryobacterium sp. nov. strain ZS14-85, isolated from Antarctic soil.</title>
        <authorList>
            <person name="Li J."/>
            <person name="Niu G."/>
        </authorList>
    </citation>
    <scope>NUCLEOTIDE SEQUENCE</scope>
    <source>
        <strain evidence="1">ZS14-85</strain>
    </source>
</reference>
<sequence length="87" mass="8703">MGLITRTFDALVGGGLGELASVRLAGASQKANGIFFSGLLAGAHPALIASGGTYFVGRDVSDDVGKIGAAVAGNYVRDLTRVHVGSL</sequence>
<dbReference type="Proteomes" id="UP001165341">
    <property type="component" value="Unassembled WGS sequence"/>
</dbReference>